<evidence type="ECO:0000259" key="5">
    <source>
        <dbReference type="SMART" id="SM00478"/>
    </source>
</evidence>
<organism evidence="6 7">
    <name type="scientific">Spirulina subsalsa FACHB-351</name>
    <dbReference type="NCBI Taxonomy" id="234711"/>
    <lineage>
        <taxon>Bacteria</taxon>
        <taxon>Bacillati</taxon>
        <taxon>Cyanobacteriota</taxon>
        <taxon>Cyanophyceae</taxon>
        <taxon>Spirulinales</taxon>
        <taxon>Spirulinaceae</taxon>
        <taxon>Spirulina</taxon>
    </lineage>
</organism>
<dbReference type="InterPro" id="IPR051912">
    <property type="entry name" value="Alkylbase_DNA_Glycosylase/TA"/>
</dbReference>
<evidence type="ECO:0000256" key="3">
    <source>
        <dbReference type="ARBA" id="ARBA00022763"/>
    </source>
</evidence>
<dbReference type="InterPro" id="IPR003265">
    <property type="entry name" value="HhH-GPD_domain"/>
</dbReference>
<dbReference type="EMBL" id="JAIHOM010000032">
    <property type="protein sequence ID" value="MCW6036266.1"/>
    <property type="molecule type" value="Genomic_DNA"/>
</dbReference>
<dbReference type="SMART" id="SM00478">
    <property type="entry name" value="ENDO3c"/>
    <property type="match status" value="1"/>
</dbReference>
<dbReference type="CDD" id="cd00056">
    <property type="entry name" value="ENDO3c"/>
    <property type="match status" value="1"/>
</dbReference>
<protein>
    <recommendedName>
        <fullName evidence="2">DNA-3-methyladenine glycosylase II</fullName>
        <ecNumber evidence="2">3.2.2.21</ecNumber>
    </recommendedName>
</protein>
<dbReference type="PANTHER" id="PTHR43003:SF5">
    <property type="entry name" value="DNA-3-METHYLADENINE GLYCOSYLASE"/>
    <property type="match status" value="1"/>
</dbReference>
<dbReference type="Gene3D" id="1.10.1670.40">
    <property type="match status" value="1"/>
</dbReference>
<dbReference type="RefSeq" id="WP_265264012.1">
    <property type="nucleotide sequence ID" value="NZ_JAIHOM010000032.1"/>
</dbReference>
<feature type="domain" description="HhH-GPD" evidence="5">
    <location>
        <begin position="47"/>
        <end position="196"/>
    </location>
</feature>
<evidence type="ECO:0000313" key="6">
    <source>
        <dbReference type="EMBL" id="MCW6036266.1"/>
    </source>
</evidence>
<dbReference type="InterPro" id="IPR011257">
    <property type="entry name" value="DNA_glycosylase"/>
</dbReference>
<keyword evidence="3" id="KW-0227">DNA damage</keyword>
<comment type="caution">
    <text evidence="6">The sequence shown here is derived from an EMBL/GenBank/DDBJ whole genome shotgun (WGS) entry which is preliminary data.</text>
</comment>
<dbReference type="SUPFAM" id="SSF48150">
    <property type="entry name" value="DNA-glycosylase"/>
    <property type="match status" value="1"/>
</dbReference>
<comment type="catalytic activity">
    <reaction evidence="1">
        <text>Hydrolysis of alkylated DNA, releasing 3-methyladenine, 3-methylguanine, 7-methylguanine and 7-methyladenine.</text>
        <dbReference type="EC" id="3.2.2.21"/>
    </reaction>
</comment>
<dbReference type="Gene3D" id="1.10.340.30">
    <property type="entry name" value="Hypothetical protein, domain 2"/>
    <property type="match status" value="1"/>
</dbReference>
<evidence type="ECO:0000256" key="2">
    <source>
        <dbReference type="ARBA" id="ARBA00012000"/>
    </source>
</evidence>
<proteinExistence type="predicted"/>
<reference evidence="6 7" key="1">
    <citation type="submission" date="2021-08" db="EMBL/GenBank/DDBJ databases">
        <title>Draft genome sequence of Spirulina subsalsa with high tolerance to salinity and hype-accumulation of phycocyanin.</title>
        <authorList>
            <person name="Pei H."/>
            <person name="Jiang L."/>
        </authorList>
    </citation>
    <scope>NUCLEOTIDE SEQUENCE [LARGE SCALE GENOMIC DNA]</scope>
    <source>
        <strain evidence="6 7">FACHB-351</strain>
    </source>
</reference>
<evidence type="ECO:0000256" key="1">
    <source>
        <dbReference type="ARBA" id="ARBA00000086"/>
    </source>
</evidence>
<sequence length="202" mass="23394">MTPPYWQEATEYLSHRDPVMSSLIAAYPDEVLTNLNNPFHTLTRAVVGQQISIKAADKIWERLTVKLPIIKPDIFLSLTEPELREIGLSRQKISYITNIAQSFEQGILRPSQWETMTDEAIIKQLKKIKGIGQWTAEMFLIFHLHRSDILPLADLGLINAIERHYGGSSKAEIQELSFRWKPYRTVATWYLWRSLDPVVVQY</sequence>
<keyword evidence="7" id="KW-1185">Reference proteome</keyword>
<dbReference type="EC" id="3.2.2.21" evidence="2"/>
<accession>A0ABT3L427</accession>
<gene>
    <name evidence="6" type="ORF">K4A83_08270</name>
</gene>
<dbReference type="PANTHER" id="PTHR43003">
    <property type="entry name" value="DNA-3-METHYLADENINE GLYCOSYLASE"/>
    <property type="match status" value="1"/>
</dbReference>
<name>A0ABT3L427_9CYAN</name>
<dbReference type="Pfam" id="PF00730">
    <property type="entry name" value="HhH-GPD"/>
    <property type="match status" value="1"/>
</dbReference>
<dbReference type="Proteomes" id="UP001526426">
    <property type="component" value="Unassembled WGS sequence"/>
</dbReference>
<keyword evidence="4" id="KW-0234">DNA repair</keyword>
<evidence type="ECO:0000256" key="4">
    <source>
        <dbReference type="ARBA" id="ARBA00023204"/>
    </source>
</evidence>
<evidence type="ECO:0000313" key="7">
    <source>
        <dbReference type="Proteomes" id="UP001526426"/>
    </source>
</evidence>